<evidence type="ECO:0000256" key="1">
    <source>
        <dbReference type="SAM" id="MobiDB-lite"/>
    </source>
</evidence>
<feature type="region of interest" description="Disordered" evidence="1">
    <location>
        <begin position="672"/>
        <end position="695"/>
    </location>
</feature>
<dbReference type="InterPro" id="IPR050767">
    <property type="entry name" value="Sel1_AlgK"/>
</dbReference>
<evidence type="ECO:0000313" key="3">
    <source>
        <dbReference type="EMBL" id="MFC5457688.1"/>
    </source>
</evidence>
<protein>
    <submittedName>
        <fullName evidence="3">Tetratricopeptide repeat protein</fullName>
    </submittedName>
</protein>
<dbReference type="RefSeq" id="WP_377171270.1">
    <property type="nucleotide sequence ID" value="NZ_JBHSMQ010000012.1"/>
</dbReference>
<dbReference type="Proteomes" id="UP001596052">
    <property type="component" value="Unassembled WGS sequence"/>
</dbReference>
<feature type="compositionally biased region" description="Basic and acidic residues" evidence="1">
    <location>
        <begin position="683"/>
        <end position="695"/>
    </location>
</feature>
<dbReference type="InterPro" id="IPR006597">
    <property type="entry name" value="Sel1-like"/>
</dbReference>
<keyword evidence="2" id="KW-0472">Membrane</keyword>
<dbReference type="SMART" id="SM00671">
    <property type="entry name" value="SEL1"/>
    <property type="match status" value="23"/>
</dbReference>
<dbReference type="SUPFAM" id="SSF81901">
    <property type="entry name" value="HCP-like"/>
    <property type="match status" value="7"/>
</dbReference>
<sequence length="1377" mass="148029">MTTHEALRILDLDAPISREDLDRAYEEGAMVWRPDSFAGIAGLQAKAAAKMDELYAAYVWLVALPQDEFPFHAGMSGQTAVEPGENDARQGEVEAALQHTQAEPAAAHEDLPPRLPQNPFSPPPPPLHGYVPDSQEGARAAGGRGRLKGKAGMAAWAAAGVGAAVLVALIYTAGRRGGDHSNPSAAAEAPAAVLSLEDVQALNMTDLEALAQKGHALAQREMGMRYFKGVLAVPNDAEAMRWMEKAAKQGDVEAQVWMSFAWYEGYGVSANKFEAVMWARRAAEQGHPKAEYYLGMYHLLGEGVAKDGDAAMKWLLKSAEQGDDESQVALGLIFSKGVGVPKDDAEAARWFRKAAEQGSGGGQARLGACYFEGYGVPQDVAQAAYWVRKAAEQGNENGQSSLGIYYLMGWGVPKDPVRAEKWLRLGAEGGDTIAQYQLGRILATGEGVRVDKVEAYRWLSLAASHGIAKAEPYLKEVRQEVSIEDLSRLRQSERDWRKRLSKGQRERRNRVGSAPPPDPGAAITTSPKMDMPLPELRVLAEKGDAEAQYWMGSNLQGREGVKQDLPEAVAWHRKAAELGHLMAQHSLGGCCFMGAGTRRDLVEAMRWFSLAGEQGHGASAYFAAVTRSMLTPAQLAVARQKAREFQRGHPAVAAAAQPVAPKEEKPATPVAVLTLPPPVPVRAPEERSSIDSKTLHAHAERGDARAMYWLGVDSATAEFSKSDPTQADYTESVRWFRRSAELGLPDAQLALGRDYTLGAGVKHDEAEGMRWLHLAASQGLAEAQIFLGMFLLKHGHGEQAAEWFRRAAEAGLSEAQWLLGKMLHAGDGVAVDKAAAYGWISASMADHLPDAEARRPEAQKILDDLMHTMSLEEMAAGGSKWRECLDMMHKLPKPVKMPVVAPTGWRQGMPLAQVRALAEQGDAEAQYRMGVCVESGDGVPKDTGAALQWFRHAAERDHGKSKTRMGMACFTGEGDVPKDLVEAMKWFWLAQGADEASDDWLTKAHDATTPQQHDEAYQRGAEFRPIGPRVPLTQSAPVARSAWKMGMPLAETRLLAEQGDAVAQYQVGECCRVGTGMTANEAEAVEWYRKAADRGYAPAQLALGLAFSTGQGVVQDDTLALGCFRLAAAQGAAGAQYSLGCAYKHGDGVVKDPVAAVAWFRKAAEQEHAGGQLEMGRACLAGEGTAKDEAAGAGWLQLASVQALPEAQHELGLAYLNGTGLKQDLEAAVQCFGWAAEQNYAPAQYDLGVCCANGEGVAKDEAAAAEWYRKAAAQGTPAAQFNLGCCYSTGSGVAKDAAAAAQWYRKAAEQGMVEAEFSMGIVCYTGTGAPVDLVEAAKWLLLASAEGHAESTKLAARVRLEMTPEQYAEAERRAAAR</sequence>
<keyword evidence="4" id="KW-1185">Reference proteome</keyword>
<proteinExistence type="predicted"/>
<feature type="compositionally biased region" description="Pro residues" evidence="1">
    <location>
        <begin position="113"/>
        <end position="127"/>
    </location>
</feature>
<gene>
    <name evidence="3" type="ORF">ACFQDI_22660</name>
</gene>
<dbReference type="PANTHER" id="PTHR11102">
    <property type="entry name" value="SEL-1-LIKE PROTEIN"/>
    <property type="match status" value="1"/>
</dbReference>
<dbReference type="InterPro" id="IPR011990">
    <property type="entry name" value="TPR-like_helical_dom_sf"/>
</dbReference>
<evidence type="ECO:0000256" key="2">
    <source>
        <dbReference type="SAM" id="Phobius"/>
    </source>
</evidence>
<reference evidence="4" key="1">
    <citation type="journal article" date="2019" name="Int. J. Syst. Evol. Microbiol.">
        <title>The Global Catalogue of Microorganisms (GCM) 10K type strain sequencing project: providing services to taxonomists for standard genome sequencing and annotation.</title>
        <authorList>
            <consortium name="The Broad Institute Genomics Platform"/>
            <consortium name="The Broad Institute Genome Sequencing Center for Infectious Disease"/>
            <person name="Wu L."/>
            <person name="Ma J."/>
        </authorList>
    </citation>
    <scope>NUCLEOTIDE SEQUENCE [LARGE SCALE GENOMIC DNA]</scope>
    <source>
        <strain evidence="4">CGMCC 4.1469</strain>
    </source>
</reference>
<dbReference type="PANTHER" id="PTHR11102:SF160">
    <property type="entry name" value="ERAD-ASSOCIATED E3 UBIQUITIN-PROTEIN LIGASE COMPONENT HRD3"/>
    <property type="match status" value="1"/>
</dbReference>
<dbReference type="Pfam" id="PF08238">
    <property type="entry name" value="Sel1"/>
    <property type="match status" value="23"/>
</dbReference>
<feature type="region of interest" description="Disordered" evidence="1">
    <location>
        <begin position="496"/>
        <end position="528"/>
    </location>
</feature>
<organism evidence="3 4">
    <name type="scientific">Prosthecobacter fluviatilis</name>
    <dbReference type="NCBI Taxonomy" id="445931"/>
    <lineage>
        <taxon>Bacteria</taxon>
        <taxon>Pseudomonadati</taxon>
        <taxon>Verrucomicrobiota</taxon>
        <taxon>Verrucomicrobiia</taxon>
        <taxon>Verrucomicrobiales</taxon>
        <taxon>Verrucomicrobiaceae</taxon>
        <taxon>Prosthecobacter</taxon>
    </lineage>
</organism>
<keyword evidence="2" id="KW-1133">Transmembrane helix</keyword>
<accession>A0ABW0KY77</accession>
<feature type="region of interest" description="Disordered" evidence="1">
    <location>
        <begin position="80"/>
        <end position="127"/>
    </location>
</feature>
<comment type="caution">
    <text evidence="3">The sequence shown here is derived from an EMBL/GenBank/DDBJ whole genome shotgun (WGS) entry which is preliminary data.</text>
</comment>
<feature type="compositionally biased region" description="Basic and acidic residues" evidence="1">
    <location>
        <begin position="496"/>
        <end position="506"/>
    </location>
</feature>
<name>A0ABW0KY77_9BACT</name>
<keyword evidence="2" id="KW-0812">Transmembrane</keyword>
<feature type="transmembrane region" description="Helical" evidence="2">
    <location>
        <begin position="154"/>
        <end position="174"/>
    </location>
</feature>
<dbReference type="Gene3D" id="1.25.40.10">
    <property type="entry name" value="Tetratricopeptide repeat domain"/>
    <property type="match status" value="7"/>
</dbReference>
<dbReference type="EMBL" id="JBHSMQ010000012">
    <property type="protein sequence ID" value="MFC5457688.1"/>
    <property type="molecule type" value="Genomic_DNA"/>
</dbReference>
<evidence type="ECO:0000313" key="4">
    <source>
        <dbReference type="Proteomes" id="UP001596052"/>
    </source>
</evidence>